<dbReference type="Proteomes" id="UP001189429">
    <property type="component" value="Unassembled WGS sequence"/>
</dbReference>
<evidence type="ECO:0000313" key="3">
    <source>
        <dbReference type="Proteomes" id="UP001189429"/>
    </source>
</evidence>
<comment type="caution">
    <text evidence="1">The sequence shown here is derived from an EMBL/GenBank/DDBJ whole genome shotgun (WGS) entry which is preliminary data.</text>
</comment>
<evidence type="ECO:0000313" key="1">
    <source>
        <dbReference type="EMBL" id="CAK0811394.1"/>
    </source>
</evidence>
<gene>
    <name evidence="1" type="ORF">PCOR1329_LOCUS16019</name>
    <name evidence="2" type="ORF">PCOR1329_LOCUS20969</name>
</gene>
<keyword evidence="3" id="KW-1185">Reference proteome</keyword>
<dbReference type="EMBL" id="CAUYUJ010006838">
    <property type="protein sequence ID" value="CAK0818835.1"/>
    <property type="molecule type" value="Genomic_DNA"/>
</dbReference>
<sequence>MLLLNPQRSLQGEDLRSFLASKQDREKFAEQMGWAWLSGKDIVGLSAAFHVSMKDGSSIPLDVEVFCVSFVNQDGHAVYFAGIREFTDSSPILQTWPTSDRRRDHSI</sequence>
<dbReference type="EMBL" id="CAUYUJ010004891">
    <property type="protein sequence ID" value="CAK0811394.1"/>
    <property type="molecule type" value="Genomic_DNA"/>
</dbReference>
<name>A0ABN9QYC6_9DINO</name>
<organism evidence="1 3">
    <name type="scientific">Prorocentrum cordatum</name>
    <dbReference type="NCBI Taxonomy" id="2364126"/>
    <lineage>
        <taxon>Eukaryota</taxon>
        <taxon>Sar</taxon>
        <taxon>Alveolata</taxon>
        <taxon>Dinophyceae</taxon>
        <taxon>Prorocentrales</taxon>
        <taxon>Prorocentraceae</taxon>
        <taxon>Prorocentrum</taxon>
    </lineage>
</organism>
<reference evidence="1" key="1">
    <citation type="submission" date="2023-10" db="EMBL/GenBank/DDBJ databases">
        <authorList>
            <person name="Chen Y."/>
            <person name="Shah S."/>
            <person name="Dougan E. K."/>
            <person name="Thang M."/>
            <person name="Chan C."/>
        </authorList>
    </citation>
    <scope>NUCLEOTIDE SEQUENCE [LARGE SCALE GENOMIC DNA]</scope>
</reference>
<evidence type="ECO:0008006" key="4">
    <source>
        <dbReference type="Google" id="ProtNLM"/>
    </source>
</evidence>
<evidence type="ECO:0000313" key="2">
    <source>
        <dbReference type="EMBL" id="CAK0818835.1"/>
    </source>
</evidence>
<proteinExistence type="predicted"/>
<protein>
    <recommendedName>
        <fullName evidence="4">FACT complex subunit</fullName>
    </recommendedName>
</protein>
<accession>A0ABN9QYC6</accession>